<gene>
    <name evidence="4" type="ORF">FYJ60_11025</name>
</gene>
<dbReference type="InterPro" id="IPR010918">
    <property type="entry name" value="PurM-like_C_dom"/>
</dbReference>
<dbReference type="PANTHER" id="PTHR30303:SF4">
    <property type="entry name" value="HYDROGENASE EXPRESSION_FORMATION PROTEIN HYPE"/>
    <property type="match status" value="1"/>
</dbReference>
<dbReference type="Gene3D" id="3.90.650.10">
    <property type="entry name" value="PurM-like C-terminal domain"/>
    <property type="match status" value="1"/>
</dbReference>
<dbReference type="EMBL" id="VUMV01000009">
    <property type="protein sequence ID" value="MST82839.1"/>
    <property type="molecule type" value="Genomic_DNA"/>
</dbReference>
<protein>
    <submittedName>
        <fullName evidence="4">Hydrogenase maturation factor</fullName>
    </submittedName>
</protein>
<sequence length="332" mass="36180">MKTGKLPESVLLRSVIRQVKHRRDDVLAGPAVGVDCAAIAPGDGEVIVLSTDPITGTVKNLGNHCIHVTANDIAASGAEPIGVLLTFLLPETLEEPELRSMMQEAEAACASLNMEIIGGHTEVTDVVRQPLVTVTGVGKIPREVFLSPKNIRPDQELVVTKWIGLEATTILAKEREAALKKRFSADFVNTAREFDRYLSVVPDARIAMQTGVVCMHDITEGGVFGALWEIGEAGEVGIDADLRKIPIRQETVEICEFFDVNPYKIMSSGSMLMIAENGQKLADALEMGGIHASVIGRTTAGNDRILHNGEEIRYLDRPQADELYRALERKFN</sequence>
<dbReference type="Gene3D" id="3.30.1330.10">
    <property type="entry name" value="PurM-like, N-terminal domain"/>
    <property type="match status" value="1"/>
</dbReference>
<evidence type="ECO:0000256" key="1">
    <source>
        <dbReference type="ARBA" id="ARBA00006243"/>
    </source>
</evidence>
<name>A0A7X2TP03_9FIRM</name>
<comment type="similarity">
    <text evidence="1">Belongs to the HypE family.</text>
</comment>
<dbReference type="InterPro" id="IPR036676">
    <property type="entry name" value="PurM-like_C_sf"/>
</dbReference>
<dbReference type="InterPro" id="IPR011854">
    <property type="entry name" value="HypE"/>
</dbReference>
<evidence type="ECO:0000259" key="3">
    <source>
        <dbReference type="Pfam" id="PF02769"/>
    </source>
</evidence>
<proteinExistence type="inferred from homology"/>
<dbReference type="Pfam" id="PF00586">
    <property type="entry name" value="AIRS"/>
    <property type="match status" value="1"/>
</dbReference>
<evidence type="ECO:0000259" key="2">
    <source>
        <dbReference type="Pfam" id="PF00586"/>
    </source>
</evidence>
<feature type="domain" description="PurM-like C-terminal" evidence="3">
    <location>
        <begin position="152"/>
        <end position="303"/>
    </location>
</feature>
<dbReference type="Proteomes" id="UP000466864">
    <property type="component" value="Unassembled WGS sequence"/>
</dbReference>
<dbReference type="RefSeq" id="WP_154458742.1">
    <property type="nucleotide sequence ID" value="NZ_VUMV01000009.1"/>
</dbReference>
<dbReference type="Pfam" id="PF02769">
    <property type="entry name" value="AIRS_C"/>
    <property type="match status" value="1"/>
</dbReference>
<dbReference type="GO" id="GO:0051604">
    <property type="term" value="P:protein maturation"/>
    <property type="evidence" value="ECO:0007669"/>
    <property type="project" value="TreeGrafter"/>
</dbReference>
<dbReference type="InterPro" id="IPR036921">
    <property type="entry name" value="PurM-like_N_sf"/>
</dbReference>
<dbReference type="PANTHER" id="PTHR30303">
    <property type="entry name" value="HYDROGENASE ISOENZYMES FORMATION PROTEIN HYPE"/>
    <property type="match status" value="1"/>
</dbReference>
<dbReference type="AlphaFoldDB" id="A0A7X2TP03"/>
<reference evidence="4 5" key="1">
    <citation type="submission" date="2019-08" db="EMBL/GenBank/DDBJ databases">
        <title>In-depth cultivation of the pig gut microbiome towards novel bacterial diversity and tailored functional studies.</title>
        <authorList>
            <person name="Wylensek D."/>
            <person name="Hitch T.C.A."/>
            <person name="Clavel T."/>
        </authorList>
    </citation>
    <scope>NUCLEOTIDE SEQUENCE [LARGE SCALE GENOMIC DNA]</scope>
    <source>
        <strain evidence="4 5">Oil+RF-744-WCA-WT-13</strain>
    </source>
</reference>
<dbReference type="SUPFAM" id="SSF56042">
    <property type="entry name" value="PurM C-terminal domain-like"/>
    <property type="match status" value="1"/>
</dbReference>
<dbReference type="PIRSF" id="PIRSF005644">
    <property type="entry name" value="Hdrgns_mtr_HypE"/>
    <property type="match status" value="1"/>
</dbReference>
<feature type="domain" description="PurM-like N-terminal" evidence="2">
    <location>
        <begin position="34"/>
        <end position="140"/>
    </location>
</feature>
<organism evidence="4 5">
    <name type="scientific">Bilifractor porci</name>
    <dbReference type="NCBI Taxonomy" id="2606636"/>
    <lineage>
        <taxon>Bacteria</taxon>
        <taxon>Bacillati</taxon>
        <taxon>Bacillota</taxon>
        <taxon>Clostridia</taxon>
        <taxon>Lachnospirales</taxon>
        <taxon>Lachnospiraceae</taxon>
        <taxon>Bilifractor</taxon>
    </lineage>
</organism>
<comment type="caution">
    <text evidence="4">The sequence shown here is derived from an EMBL/GenBank/DDBJ whole genome shotgun (WGS) entry which is preliminary data.</text>
</comment>
<keyword evidence="5" id="KW-1185">Reference proteome</keyword>
<evidence type="ECO:0000313" key="4">
    <source>
        <dbReference type="EMBL" id="MST82839.1"/>
    </source>
</evidence>
<dbReference type="CDD" id="cd06061">
    <property type="entry name" value="PurM-like1"/>
    <property type="match status" value="1"/>
</dbReference>
<accession>A0A7X2TP03</accession>
<dbReference type="InterPro" id="IPR016188">
    <property type="entry name" value="PurM-like_N"/>
</dbReference>
<evidence type="ECO:0000313" key="5">
    <source>
        <dbReference type="Proteomes" id="UP000466864"/>
    </source>
</evidence>
<dbReference type="SUPFAM" id="SSF55326">
    <property type="entry name" value="PurM N-terminal domain-like"/>
    <property type="match status" value="1"/>
</dbReference>